<dbReference type="GO" id="GO:0004715">
    <property type="term" value="F:non-membrane spanning protein tyrosine kinase activity"/>
    <property type="evidence" value="ECO:0007669"/>
    <property type="project" value="UniProtKB-EC"/>
</dbReference>
<keyword evidence="11" id="KW-0067">ATP-binding</keyword>
<evidence type="ECO:0000256" key="14">
    <source>
        <dbReference type="ARBA" id="ARBA00023137"/>
    </source>
</evidence>
<evidence type="ECO:0000256" key="5">
    <source>
        <dbReference type="ARBA" id="ARBA00022475"/>
    </source>
</evidence>
<dbReference type="InterPro" id="IPR003856">
    <property type="entry name" value="LPS_length_determ_N"/>
</dbReference>
<evidence type="ECO:0000259" key="18">
    <source>
        <dbReference type="Pfam" id="PF13614"/>
    </source>
</evidence>
<name>A0A1M5I115_9FLAO</name>
<keyword evidence="7" id="KW-0808">Transferase</keyword>
<dbReference type="GO" id="GO:0005524">
    <property type="term" value="F:ATP binding"/>
    <property type="evidence" value="ECO:0007669"/>
    <property type="project" value="UniProtKB-KW"/>
</dbReference>
<evidence type="ECO:0000256" key="16">
    <source>
        <dbReference type="SAM" id="Phobius"/>
    </source>
</evidence>
<evidence type="ECO:0000256" key="6">
    <source>
        <dbReference type="ARBA" id="ARBA00022519"/>
    </source>
</evidence>
<evidence type="ECO:0000256" key="12">
    <source>
        <dbReference type="ARBA" id="ARBA00022989"/>
    </source>
</evidence>
<dbReference type="InterPro" id="IPR027417">
    <property type="entry name" value="P-loop_NTPase"/>
</dbReference>
<comment type="similarity">
    <text evidence="2">Belongs to the CpsD/CapB family.</text>
</comment>
<dbReference type="OrthoDB" id="9794577at2"/>
<evidence type="ECO:0000256" key="3">
    <source>
        <dbReference type="ARBA" id="ARBA00008883"/>
    </source>
</evidence>
<evidence type="ECO:0000256" key="15">
    <source>
        <dbReference type="ARBA" id="ARBA00051245"/>
    </source>
</evidence>
<evidence type="ECO:0000256" key="4">
    <source>
        <dbReference type="ARBA" id="ARBA00011903"/>
    </source>
</evidence>
<organism evidence="19 20">
    <name type="scientific">Flavobacterium segetis</name>
    <dbReference type="NCBI Taxonomy" id="271157"/>
    <lineage>
        <taxon>Bacteria</taxon>
        <taxon>Pseudomonadati</taxon>
        <taxon>Bacteroidota</taxon>
        <taxon>Flavobacteriia</taxon>
        <taxon>Flavobacteriales</taxon>
        <taxon>Flavobacteriaceae</taxon>
        <taxon>Flavobacterium</taxon>
    </lineage>
</organism>
<keyword evidence="12 16" id="KW-1133">Transmembrane helix</keyword>
<keyword evidence="5" id="KW-1003">Cell membrane</keyword>
<keyword evidence="14" id="KW-0829">Tyrosine-protein kinase</keyword>
<comment type="subcellular location">
    <subcellularLocation>
        <location evidence="1">Cell inner membrane</location>
        <topology evidence="1">Multi-pass membrane protein</topology>
    </subcellularLocation>
</comment>
<gene>
    <name evidence="19" type="ORF">SAMN05444396_10662</name>
</gene>
<dbReference type="InterPro" id="IPR050445">
    <property type="entry name" value="Bact_polysacc_biosynth/exp"/>
</dbReference>
<feature type="domain" description="AAA" evidence="18">
    <location>
        <begin position="567"/>
        <end position="729"/>
    </location>
</feature>
<dbReference type="Proteomes" id="UP000184036">
    <property type="component" value="Unassembled WGS sequence"/>
</dbReference>
<keyword evidence="9" id="KW-0547">Nucleotide-binding</keyword>
<dbReference type="Pfam" id="PF02706">
    <property type="entry name" value="Wzz"/>
    <property type="match status" value="1"/>
</dbReference>
<dbReference type="InterPro" id="IPR025669">
    <property type="entry name" value="AAA_dom"/>
</dbReference>
<dbReference type="AlphaFoldDB" id="A0A1M5I115"/>
<evidence type="ECO:0000256" key="11">
    <source>
        <dbReference type="ARBA" id="ARBA00022840"/>
    </source>
</evidence>
<feature type="domain" description="Polysaccharide chain length determinant N-terminal" evidence="17">
    <location>
        <begin position="16"/>
        <end position="90"/>
    </location>
</feature>
<dbReference type="GO" id="GO:0005886">
    <property type="term" value="C:plasma membrane"/>
    <property type="evidence" value="ECO:0007669"/>
    <property type="project" value="UniProtKB-SubCell"/>
</dbReference>
<dbReference type="InterPro" id="IPR005702">
    <property type="entry name" value="Wzc-like_C"/>
</dbReference>
<sequence length="773" mass="88284">MDFKKEFLKYFIYWPWFVLSLLICLGAAFVYIKMVPPTYQTLAMIFLDKKQEDKSKIITISTDQKSNDENLEDEIRLIMSNEFLLKIVKKTNLNISYYQKSLTVHNNFVKKVPFIISPIISIDSLPQASYDIKIGSKGFIITNIENEKIYNIIGYEGKQSTLGLPFEIRLSPTAISNPSNFYDSEYKITIEPTQVALKNLKSSLIVLSDQESKGTIEINHIGSNPVRSRKILNEIITLLNNQIVSNKQKSFINTVTYLNQRIKSFNKEKDSIQSVKEKFLQKNDILVMDNYIVEKTAQRSLKSDNYNLNQKQISLTKFAISDIKKSSNSYSLGTDYNLEAPTVNQMLLNYNSRLMESEIILQRAQKNNPSYISLMTQLKIQKQEILNTLEGYLNFLNQTNKFNTSEQNIATSKAKSIPTKDKILGNINSDLSMKEETYLALLQKREEAVLNGAILESNMQILNYPETNYSAIFPQPKSFMLGSLLFGVLIPFGIIYSKLSLDTKIHNEEDLQKVLLNVPMLGYIPKISSDEKLDNTANSRSLIAEATRSLVSNISYLIQTKKDYAGKIIMFTSSIQGEGKSFCAFHTAISISNLNKKVLLIGVDLRNPQLHDYFNVDRNNSGLTDYLSNKNEDWKGFLKKETSFSNNLDVLIAGEIPPNPTQLLTNSNFERLIDEAKQIYDYVILDTAPVQMVSDTLNLSHLADVTVFVVKYDYTDKSSLGKVNNFINKEQLKNVGIVINSVNMKKAYGYGYGQDYNYQYQELNLKKPWYKFT</sequence>
<dbReference type="PANTHER" id="PTHR32309:SF13">
    <property type="entry name" value="FERRIC ENTEROBACTIN TRANSPORT PROTEIN FEPE"/>
    <property type="match status" value="1"/>
</dbReference>
<protein>
    <recommendedName>
        <fullName evidence="4">non-specific protein-tyrosine kinase</fullName>
        <ecNumber evidence="4">2.7.10.2</ecNumber>
    </recommendedName>
</protein>
<evidence type="ECO:0000313" key="20">
    <source>
        <dbReference type="Proteomes" id="UP000184036"/>
    </source>
</evidence>
<proteinExistence type="inferred from homology"/>
<keyword evidence="8 16" id="KW-0812">Transmembrane</keyword>
<dbReference type="SUPFAM" id="SSF52540">
    <property type="entry name" value="P-loop containing nucleoside triphosphate hydrolases"/>
    <property type="match status" value="1"/>
</dbReference>
<keyword evidence="20" id="KW-1185">Reference proteome</keyword>
<comment type="catalytic activity">
    <reaction evidence="15">
        <text>L-tyrosyl-[protein] + ATP = O-phospho-L-tyrosyl-[protein] + ADP + H(+)</text>
        <dbReference type="Rhea" id="RHEA:10596"/>
        <dbReference type="Rhea" id="RHEA-COMP:10136"/>
        <dbReference type="Rhea" id="RHEA-COMP:20101"/>
        <dbReference type="ChEBI" id="CHEBI:15378"/>
        <dbReference type="ChEBI" id="CHEBI:30616"/>
        <dbReference type="ChEBI" id="CHEBI:46858"/>
        <dbReference type="ChEBI" id="CHEBI:61978"/>
        <dbReference type="ChEBI" id="CHEBI:456216"/>
        <dbReference type="EC" id="2.7.10.2"/>
    </reaction>
</comment>
<evidence type="ECO:0000256" key="10">
    <source>
        <dbReference type="ARBA" id="ARBA00022777"/>
    </source>
</evidence>
<evidence type="ECO:0000256" key="2">
    <source>
        <dbReference type="ARBA" id="ARBA00007316"/>
    </source>
</evidence>
<dbReference type="NCBIfam" id="TIGR01007">
    <property type="entry name" value="eps_fam"/>
    <property type="match status" value="1"/>
</dbReference>
<evidence type="ECO:0000256" key="9">
    <source>
        <dbReference type="ARBA" id="ARBA00022741"/>
    </source>
</evidence>
<dbReference type="Pfam" id="PF13614">
    <property type="entry name" value="AAA_31"/>
    <property type="match status" value="1"/>
</dbReference>
<accession>A0A1M5I115</accession>
<dbReference type="EMBL" id="FQWE01000006">
    <property type="protein sequence ID" value="SHG21981.1"/>
    <property type="molecule type" value="Genomic_DNA"/>
</dbReference>
<dbReference type="Gene3D" id="3.40.50.300">
    <property type="entry name" value="P-loop containing nucleotide triphosphate hydrolases"/>
    <property type="match status" value="1"/>
</dbReference>
<evidence type="ECO:0000256" key="7">
    <source>
        <dbReference type="ARBA" id="ARBA00022679"/>
    </source>
</evidence>
<dbReference type="STRING" id="271157.SAMN05444396_10662"/>
<reference evidence="20" key="1">
    <citation type="submission" date="2016-11" db="EMBL/GenBank/DDBJ databases">
        <authorList>
            <person name="Varghese N."/>
            <person name="Submissions S."/>
        </authorList>
    </citation>
    <scope>NUCLEOTIDE SEQUENCE [LARGE SCALE GENOMIC DNA]</scope>
    <source>
        <strain evidence="20">DSM 19741</strain>
    </source>
</reference>
<keyword evidence="13 16" id="KW-0472">Membrane</keyword>
<evidence type="ECO:0000256" key="1">
    <source>
        <dbReference type="ARBA" id="ARBA00004429"/>
    </source>
</evidence>
<dbReference type="CDD" id="cd05387">
    <property type="entry name" value="BY-kinase"/>
    <property type="match status" value="1"/>
</dbReference>
<evidence type="ECO:0000256" key="13">
    <source>
        <dbReference type="ARBA" id="ARBA00023136"/>
    </source>
</evidence>
<evidence type="ECO:0000259" key="17">
    <source>
        <dbReference type="Pfam" id="PF02706"/>
    </source>
</evidence>
<dbReference type="PANTHER" id="PTHR32309">
    <property type="entry name" value="TYROSINE-PROTEIN KINASE"/>
    <property type="match status" value="1"/>
</dbReference>
<evidence type="ECO:0000256" key="8">
    <source>
        <dbReference type="ARBA" id="ARBA00022692"/>
    </source>
</evidence>
<feature type="transmembrane region" description="Helical" evidence="16">
    <location>
        <begin position="12"/>
        <end position="32"/>
    </location>
</feature>
<comment type="similarity">
    <text evidence="3">Belongs to the etk/wzc family.</text>
</comment>
<evidence type="ECO:0000313" key="19">
    <source>
        <dbReference type="EMBL" id="SHG21981.1"/>
    </source>
</evidence>
<keyword evidence="6" id="KW-0997">Cell inner membrane</keyword>
<dbReference type="EC" id="2.7.10.2" evidence="4"/>
<keyword evidence="10" id="KW-0418">Kinase</keyword>
<dbReference type="RefSeq" id="WP_072991630.1">
    <property type="nucleotide sequence ID" value="NZ_FQWE01000006.1"/>
</dbReference>